<evidence type="ECO:0008006" key="3">
    <source>
        <dbReference type="Google" id="ProtNLM"/>
    </source>
</evidence>
<dbReference type="GeneID" id="60853862"/>
<evidence type="ECO:0000313" key="2">
    <source>
        <dbReference type="Proteomes" id="UP001501764"/>
    </source>
</evidence>
<name>A0ABN1LHE3_9CLOT</name>
<evidence type="ECO:0000313" key="1">
    <source>
        <dbReference type="EMBL" id="GAA0856098.1"/>
    </source>
</evidence>
<dbReference type="Proteomes" id="UP001501764">
    <property type="component" value="Unassembled WGS sequence"/>
</dbReference>
<keyword evidence="2" id="KW-1185">Reference proteome</keyword>
<protein>
    <recommendedName>
        <fullName evidence="3">Spore coat protein</fullName>
    </recommendedName>
</protein>
<sequence length="154" mass="17976">MSKNFFKCIALSNIDTLTIGACNSNNYIEKIIDTFVKIKLSSVKVVEGHNNDFIYITGHKIIKLHYITNDSDGIVKSTTFLEPFTTHVSIDNYIDKPYVCDYYAKLLSKDYKILCDDSLFFSTFFEIYIKFNEEDYSEEIYSEDDSYDELDYES</sequence>
<dbReference type="EMBL" id="BAAACO010000001">
    <property type="protein sequence ID" value="GAA0856098.1"/>
    <property type="molecule type" value="Genomic_DNA"/>
</dbReference>
<gene>
    <name evidence="1" type="ORF">GCM10008916_04260</name>
</gene>
<accession>A0ABN1LHE3</accession>
<organism evidence="1 2">
    <name type="scientific">Clostridium nitritogenes</name>
    <dbReference type="NCBI Taxonomy" id="83340"/>
    <lineage>
        <taxon>Bacteria</taxon>
        <taxon>Bacillati</taxon>
        <taxon>Bacillota</taxon>
        <taxon>Clostridia</taxon>
        <taxon>Eubacteriales</taxon>
        <taxon>Clostridiaceae</taxon>
        <taxon>Clostridium</taxon>
    </lineage>
</organism>
<comment type="caution">
    <text evidence="1">The sequence shown here is derived from an EMBL/GenBank/DDBJ whole genome shotgun (WGS) entry which is preliminary data.</text>
</comment>
<reference evidence="1 2" key="1">
    <citation type="journal article" date="2019" name="Int. J. Syst. Evol. Microbiol.">
        <title>The Global Catalogue of Microorganisms (GCM) 10K type strain sequencing project: providing services to taxonomists for standard genome sequencing and annotation.</title>
        <authorList>
            <consortium name="The Broad Institute Genomics Platform"/>
            <consortium name="The Broad Institute Genome Sequencing Center for Infectious Disease"/>
            <person name="Wu L."/>
            <person name="Ma J."/>
        </authorList>
    </citation>
    <scope>NUCLEOTIDE SEQUENCE [LARGE SCALE GENOMIC DNA]</scope>
    <source>
        <strain evidence="1 2">JCM 6485</strain>
    </source>
</reference>
<dbReference type="RefSeq" id="WP_077230330.1">
    <property type="nucleotide sequence ID" value="NZ_BAAACO010000001.1"/>
</dbReference>
<proteinExistence type="predicted"/>